<comment type="caution">
    <text evidence="3">The sequence shown here is derived from an EMBL/GenBank/DDBJ whole genome shotgun (WGS) entry which is preliminary data.</text>
</comment>
<evidence type="ECO:0000313" key="4">
    <source>
        <dbReference type="Proteomes" id="UP000265520"/>
    </source>
</evidence>
<dbReference type="AlphaFoldDB" id="A0A392P3N6"/>
<reference evidence="3 4" key="1">
    <citation type="journal article" date="2018" name="Front. Plant Sci.">
        <title>Red Clover (Trifolium pratense) and Zigzag Clover (T. medium) - A Picture of Genomic Similarities and Differences.</title>
        <authorList>
            <person name="Dluhosova J."/>
            <person name="Istvanek J."/>
            <person name="Nedelnik J."/>
            <person name="Repkova J."/>
        </authorList>
    </citation>
    <scope>NUCLEOTIDE SEQUENCE [LARGE SCALE GENOMIC DNA]</scope>
    <source>
        <strain evidence="4">cv. 10/8</strain>
        <tissue evidence="3">Leaf</tissue>
    </source>
</reference>
<name>A0A392P3N6_9FABA</name>
<feature type="coiled-coil region" evidence="1">
    <location>
        <begin position="74"/>
        <end position="150"/>
    </location>
</feature>
<feature type="non-terminal residue" evidence="3">
    <location>
        <position position="1"/>
    </location>
</feature>
<evidence type="ECO:0000313" key="3">
    <source>
        <dbReference type="EMBL" id="MCI06673.1"/>
    </source>
</evidence>
<evidence type="ECO:0000256" key="2">
    <source>
        <dbReference type="SAM" id="MobiDB-lite"/>
    </source>
</evidence>
<dbReference type="EMBL" id="LXQA010062647">
    <property type="protein sequence ID" value="MCI06673.1"/>
    <property type="molecule type" value="Genomic_DNA"/>
</dbReference>
<proteinExistence type="predicted"/>
<protein>
    <submittedName>
        <fullName evidence="3">Uncharacterized protein</fullName>
    </submittedName>
</protein>
<dbReference type="Proteomes" id="UP000265520">
    <property type="component" value="Unassembled WGS sequence"/>
</dbReference>
<accession>A0A392P3N6</accession>
<feature type="region of interest" description="Disordered" evidence="2">
    <location>
        <begin position="207"/>
        <end position="236"/>
    </location>
</feature>
<evidence type="ECO:0000256" key="1">
    <source>
        <dbReference type="SAM" id="Coils"/>
    </source>
</evidence>
<keyword evidence="4" id="KW-1185">Reference proteome</keyword>
<feature type="compositionally biased region" description="Acidic residues" evidence="2">
    <location>
        <begin position="210"/>
        <end position="236"/>
    </location>
</feature>
<sequence>DALEQPFLLPRCFSSRGFMEKHPPMVAEVERAIILDMGPTSQQDRLMQDTAAVMRLLETALVLNDEKGSSTRDLEKLKFRNEKLEADVLKLENKLTNHRGKQENYVAQAKEFREMQAALRKAEKDLGDLRTSHTEEKKKLEDEIRDLKLAMTPAADEPVTARDLTTRAELVERIKNLGQDVFNRAKYSWENALAQLQIIIIPDEYKQMEMEEEEEEIEEEGDAEDGREEGQGESDG</sequence>
<keyword evidence="1" id="KW-0175">Coiled coil</keyword>
<organism evidence="3 4">
    <name type="scientific">Trifolium medium</name>
    <dbReference type="NCBI Taxonomy" id="97028"/>
    <lineage>
        <taxon>Eukaryota</taxon>
        <taxon>Viridiplantae</taxon>
        <taxon>Streptophyta</taxon>
        <taxon>Embryophyta</taxon>
        <taxon>Tracheophyta</taxon>
        <taxon>Spermatophyta</taxon>
        <taxon>Magnoliopsida</taxon>
        <taxon>eudicotyledons</taxon>
        <taxon>Gunneridae</taxon>
        <taxon>Pentapetalae</taxon>
        <taxon>rosids</taxon>
        <taxon>fabids</taxon>
        <taxon>Fabales</taxon>
        <taxon>Fabaceae</taxon>
        <taxon>Papilionoideae</taxon>
        <taxon>50 kb inversion clade</taxon>
        <taxon>NPAAA clade</taxon>
        <taxon>Hologalegina</taxon>
        <taxon>IRL clade</taxon>
        <taxon>Trifolieae</taxon>
        <taxon>Trifolium</taxon>
    </lineage>
</organism>